<dbReference type="AlphaFoldDB" id="A0A853BD26"/>
<dbReference type="EMBL" id="JACCFK010000002">
    <property type="protein sequence ID" value="NYI93318.1"/>
    <property type="molecule type" value="Genomic_DNA"/>
</dbReference>
<feature type="region of interest" description="Disordered" evidence="1">
    <location>
        <begin position="18"/>
        <end position="39"/>
    </location>
</feature>
<proteinExistence type="predicted"/>
<sequence>MTLQELLSRTALFTLDGPIGMTRRPEFGPRSLPLRAATR</sequence>
<gene>
    <name evidence="2" type="ORF">HNR02_006693</name>
</gene>
<keyword evidence="3" id="KW-1185">Reference proteome</keyword>
<comment type="caution">
    <text evidence="2">The sequence shown here is derived from an EMBL/GenBank/DDBJ whole genome shotgun (WGS) entry which is preliminary data.</text>
</comment>
<organism evidence="2 3">
    <name type="scientific">Amycolatopsis endophytica</name>
    <dbReference type="NCBI Taxonomy" id="860233"/>
    <lineage>
        <taxon>Bacteria</taxon>
        <taxon>Bacillati</taxon>
        <taxon>Actinomycetota</taxon>
        <taxon>Actinomycetes</taxon>
        <taxon>Pseudonocardiales</taxon>
        <taxon>Pseudonocardiaceae</taxon>
        <taxon>Amycolatopsis</taxon>
    </lineage>
</organism>
<dbReference type="Proteomes" id="UP000549616">
    <property type="component" value="Unassembled WGS sequence"/>
</dbReference>
<name>A0A853BD26_9PSEU</name>
<evidence type="ECO:0000256" key="1">
    <source>
        <dbReference type="SAM" id="MobiDB-lite"/>
    </source>
</evidence>
<accession>A0A853BD26</accession>
<reference evidence="2 3" key="1">
    <citation type="submission" date="2020-07" db="EMBL/GenBank/DDBJ databases">
        <title>Sequencing the genomes of 1000 actinobacteria strains.</title>
        <authorList>
            <person name="Klenk H.-P."/>
        </authorList>
    </citation>
    <scope>NUCLEOTIDE SEQUENCE [LARGE SCALE GENOMIC DNA]</scope>
    <source>
        <strain evidence="2 3">DSM 104006</strain>
    </source>
</reference>
<evidence type="ECO:0000313" key="3">
    <source>
        <dbReference type="Proteomes" id="UP000549616"/>
    </source>
</evidence>
<protein>
    <submittedName>
        <fullName evidence="2">Uncharacterized protein</fullName>
    </submittedName>
</protein>
<evidence type="ECO:0000313" key="2">
    <source>
        <dbReference type="EMBL" id="NYI93318.1"/>
    </source>
</evidence>